<dbReference type="EMBL" id="CAJHCQ010000007">
    <property type="protein sequence ID" value="CAD6536153.1"/>
    <property type="molecule type" value="Genomic_DNA"/>
</dbReference>
<evidence type="ECO:0000313" key="3">
    <source>
        <dbReference type="Proteomes" id="UP000656319"/>
    </source>
</evidence>
<evidence type="ECO:0000313" key="2">
    <source>
        <dbReference type="EMBL" id="CAD6536153.1"/>
    </source>
</evidence>
<evidence type="ECO:0000256" key="1">
    <source>
        <dbReference type="SAM" id="Phobius"/>
    </source>
</evidence>
<sequence length="55" mass="5942">MDNVEVVCIAVLICLALGAGVALGVAKLLKRERKSLPYVGPAIVYDAEPYPRAWE</sequence>
<organism evidence="2 3">
    <name type="scientific">Paraburkholderia hiiakae</name>
    <dbReference type="NCBI Taxonomy" id="1081782"/>
    <lineage>
        <taxon>Bacteria</taxon>
        <taxon>Pseudomonadati</taxon>
        <taxon>Pseudomonadota</taxon>
        <taxon>Betaproteobacteria</taxon>
        <taxon>Burkholderiales</taxon>
        <taxon>Burkholderiaceae</taxon>
        <taxon>Paraburkholderia</taxon>
    </lineage>
</organism>
<protein>
    <submittedName>
        <fullName evidence="2">Uncharacterized protein</fullName>
    </submittedName>
</protein>
<accession>A0ABN7HWJ5</accession>
<comment type="caution">
    <text evidence="2">The sequence shown here is derived from an EMBL/GenBank/DDBJ whole genome shotgun (WGS) entry which is preliminary data.</text>
</comment>
<keyword evidence="1" id="KW-1133">Transmembrane helix</keyword>
<keyword evidence="1" id="KW-0812">Transmembrane</keyword>
<feature type="transmembrane region" description="Helical" evidence="1">
    <location>
        <begin position="6"/>
        <end position="26"/>
    </location>
</feature>
<proteinExistence type="predicted"/>
<keyword evidence="1" id="KW-0472">Membrane</keyword>
<dbReference type="RefSeq" id="WP_201696815.1">
    <property type="nucleotide sequence ID" value="NZ_CAJHCQ010000007.1"/>
</dbReference>
<gene>
    <name evidence="2" type="ORF">LMG27952_03112</name>
</gene>
<keyword evidence="3" id="KW-1185">Reference proteome</keyword>
<name>A0ABN7HWJ5_9BURK</name>
<dbReference type="Proteomes" id="UP000656319">
    <property type="component" value="Unassembled WGS sequence"/>
</dbReference>
<reference evidence="2 3" key="1">
    <citation type="submission" date="2020-10" db="EMBL/GenBank/DDBJ databases">
        <authorList>
            <person name="Peeters C."/>
        </authorList>
    </citation>
    <scope>NUCLEOTIDE SEQUENCE [LARGE SCALE GENOMIC DNA]</scope>
    <source>
        <strain evidence="2 3">LMG 27952</strain>
    </source>
</reference>